<name>A0A9P9DVS5_9HYPO</name>
<dbReference type="CDD" id="cd10170">
    <property type="entry name" value="ASKHA_NBD_HSP70"/>
    <property type="match status" value="1"/>
</dbReference>
<dbReference type="PANTHER" id="PTHR42749">
    <property type="entry name" value="CELL SHAPE-DETERMINING PROTEIN MREB"/>
    <property type="match status" value="1"/>
</dbReference>
<protein>
    <submittedName>
        <fullName evidence="1">Uncharacterized protein</fullName>
    </submittedName>
</protein>
<sequence length="425" mass="47914">MTSPNCEMFVGLDFGATFSKMTVIRRNGDSYATVYEDAIPTVLTRDATSQTIQYPHFQSLHHHSTSNDLEFFKLALMEPEAYRKGCSESKLVDLMATELSKLAKSGMRYTDVTAIFLKGFWDKMSNTVSKNRCQCQFHHMNVAVTYPSCWNEYELGRLQMAVNAAGIPSETRKVCYMTEQAAASFGVLDEYREKLPGGLQEGDSMMVIDGGGLTVDSAIYKLKQNRNGNWIVGELVDEESFVYGTKSMDLGFEALLSEKLERTVVPASLNRKHIEREARREWSSSKRLGLEFQRLDFFQRGMTINADEGEFHFGIHQDGVFSILEEAVNRVVGVVTRFSETAKHRNTTPKALFLTGGFFRTKWIAVDVEQKVKSALGDGFLVIPSPKNQELSRTRPLSDYHCLDVLPNRMIVARGAAHWLCQNGN</sequence>
<dbReference type="InterPro" id="IPR043129">
    <property type="entry name" value="ATPase_NBD"/>
</dbReference>
<keyword evidence="2" id="KW-1185">Reference proteome</keyword>
<dbReference type="Proteomes" id="UP000738349">
    <property type="component" value="Unassembled WGS sequence"/>
</dbReference>
<comment type="caution">
    <text evidence="1">The sequence shown here is derived from an EMBL/GenBank/DDBJ whole genome shotgun (WGS) entry which is preliminary data.</text>
</comment>
<accession>A0A9P9DVS5</accession>
<dbReference type="OrthoDB" id="5086192at2759"/>
<reference evidence="1" key="1">
    <citation type="journal article" date="2021" name="Nat. Commun.">
        <title>Genetic determinants of endophytism in the Arabidopsis root mycobiome.</title>
        <authorList>
            <person name="Mesny F."/>
            <person name="Miyauchi S."/>
            <person name="Thiergart T."/>
            <person name="Pickel B."/>
            <person name="Atanasova L."/>
            <person name="Karlsson M."/>
            <person name="Huettel B."/>
            <person name="Barry K.W."/>
            <person name="Haridas S."/>
            <person name="Chen C."/>
            <person name="Bauer D."/>
            <person name="Andreopoulos W."/>
            <person name="Pangilinan J."/>
            <person name="LaButti K."/>
            <person name="Riley R."/>
            <person name="Lipzen A."/>
            <person name="Clum A."/>
            <person name="Drula E."/>
            <person name="Henrissat B."/>
            <person name="Kohler A."/>
            <person name="Grigoriev I.V."/>
            <person name="Martin F.M."/>
            <person name="Hacquard S."/>
        </authorList>
    </citation>
    <scope>NUCLEOTIDE SEQUENCE</scope>
    <source>
        <strain evidence="1">MPI-CAGE-AT-0147</strain>
    </source>
</reference>
<dbReference type="Gene3D" id="3.30.420.40">
    <property type="match status" value="2"/>
</dbReference>
<evidence type="ECO:0000313" key="2">
    <source>
        <dbReference type="Proteomes" id="UP000738349"/>
    </source>
</evidence>
<dbReference type="AlphaFoldDB" id="A0A9P9DVS5"/>
<evidence type="ECO:0000313" key="1">
    <source>
        <dbReference type="EMBL" id="KAH7125947.1"/>
    </source>
</evidence>
<dbReference type="Gene3D" id="3.90.640.10">
    <property type="entry name" value="Actin, Chain A, domain 4"/>
    <property type="match status" value="1"/>
</dbReference>
<dbReference type="EMBL" id="JAGMUV010000020">
    <property type="protein sequence ID" value="KAH7125947.1"/>
    <property type="molecule type" value="Genomic_DNA"/>
</dbReference>
<proteinExistence type="predicted"/>
<dbReference type="SUPFAM" id="SSF53067">
    <property type="entry name" value="Actin-like ATPase domain"/>
    <property type="match status" value="2"/>
</dbReference>
<dbReference type="PANTHER" id="PTHR42749:SF1">
    <property type="entry name" value="CELL SHAPE-DETERMINING PROTEIN MREB"/>
    <property type="match status" value="1"/>
</dbReference>
<organism evidence="1 2">
    <name type="scientific">Dactylonectria macrodidyma</name>
    <dbReference type="NCBI Taxonomy" id="307937"/>
    <lineage>
        <taxon>Eukaryota</taxon>
        <taxon>Fungi</taxon>
        <taxon>Dikarya</taxon>
        <taxon>Ascomycota</taxon>
        <taxon>Pezizomycotina</taxon>
        <taxon>Sordariomycetes</taxon>
        <taxon>Hypocreomycetidae</taxon>
        <taxon>Hypocreales</taxon>
        <taxon>Nectriaceae</taxon>
        <taxon>Dactylonectria</taxon>
    </lineage>
</organism>
<gene>
    <name evidence="1" type="ORF">EDB81DRAFT_951378</name>
</gene>